<accession>A0A3M2LRZ2</accession>
<gene>
    <name evidence="2" type="ORF">EBN88_13245</name>
</gene>
<sequence>MRPERFVEFACDRYPAVAGVKEVEPWSEGNVRPFGVLVAFDSGTRLWHAVTAQPPAGTEAPAGRAPEPVPRPELGEGRPTPLAVERFLVAAVTNAGLAGVARVWGYSEREPPASTPGFGVEFHDGARIFAPFVHFADPGQQRGAAYELAT</sequence>
<dbReference type="AlphaFoldDB" id="A0A3M2LRZ2"/>
<dbReference type="EMBL" id="RFFJ01000061">
    <property type="protein sequence ID" value="RMI40167.1"/>
    <property type="molecule type" value="Genomic_DNA"/>
</dbReference>
<feature type="region of interest" description="Disordered" evidence="1">
    <location>
        <begin position="51"/>
        <end position="77"/>
    </location>
</feature>
<dbReference type="RefSeq" id="WP_122184060.1">
    <property type="nucleotide sequence ID" value="NZ_RFFJ01000061.1"/>
</dbReference>
<proteinExistence type="predicted"/>
<dbReference type="Proteomes" id="UP000278673">
    <property type="component" value="Unassembled WGS sequence"/>
</dbReference>
<organism evidence="2 3">
    <name type="scientific">Streptomyces triticirhizae</name>
    <dbReference type="NCBI Taxonomy" id="2483353"/>
    <lineage>
        <taxon>Bacteria</taxon>
        <taxon>Bacillati</taxon>
        <taxon>Actinomycetota</taxon>
        <taxon>Actinomycetes</taxon>
        <taxon>Kitasatosporales</taxon>
        <taxon>Streptomycetaceae</taxon>
        <taxon>Streptomyces</taxon>
    </lineage>
</organism>
<reference evidence="2 3" key="1">
    <citation type="submission" date="2018-10" db="EMBL/GenBank/DDBJ databases">
        <title>Isolation, diversity and antifungal activity of actinobacteria from wheat.</title>
        <authorList>
            <person name="Han C."/>
        </authorList>
    </citation>
    <scope>NUCLEOTIDE SEQUENCE [LARGE SCALE GENOMIC DNA]</scope>
    <source>
        <strain evidence="2 3">NEAU-YY642</strain>
    </source>
</reference>
<evidence type="ECO:0000256" key="1">
    <source>
        <dbReference type="SAM" id="MobiDB-lite"/>
    </source>
</evidence>
<evidence type="ECO:0000313" key="2">
    <source>
        <dbReference type="EMBL" id="RMI40167.1"/>
    </source>
</evidence>
<comment type="caution">
    <text evidence="2">The sequence shown here is derived from an EMBL/GenBank/DDBJ whole genome shotgun (WGS) entry which is preliminary data.</text>
</comment>
<evidence type="ECO:0000313" key="3">
    <source>
        <dbReference type="Proteomes" id="UP000278673"/>
    </source>
</evidence>
<name>A0A3M2LRZ2_9ACTN</name>
<keyword evidence="3" id="KW-1185">Reference proteome</keyword>
<protein>
    <submittedName>
        <fullName evidence="2">Uncharacterized protein</fullName>
    </submittedName>
</protein>